<dbReference type="PANTHER" id="PTHR39290:SF6">
    <property type="entry name" value="S-ADENOSYL-L-METHIONINE-DEPENDENT METHYLTRANSFERASES SUPERFAMILY PROTEIN"/>
    <property type="match status" value="1"/>
</dbReference>
<proteinExistence type="predicted"/>
<name>A0A370H6L0_9NOCA</name>
<dbReference type="Proteomes" id="UP000255355">
    <property type="component" value="Unassembled WGS sequence"/>
</dbReference>
<dbReference type="RefSeq" id="WP_068023493.1">
    <property type="nucleotide sequence ID" value="NZ_QQAZ01000005.1"/>
</dbReference>
<keyword evidence="3" id="KW-1185">Reference proteome</keyword>
<gene>
    <name evidence="2" type="ORF">DFR68_105599</name>
</gene>
<dbReference type="SUPFAM" id="SSF53335">
    <property type="entry name" value="S-adenosyl-L-methionine-dependent methyltransferases"/>
    <property type="match status" value="1"/>
</dbReference>
<dbReference type="EMBL" id="QQAZ01000005">
    <property type="protein sequence ID" value="RDI51122.1"/>
    <property type="molecule type" value="Genomic_DNA"/>
</dbReference>
<evidence type="ECO:0008006" key="4">
    <source>
        <dbReference type="Google" id="ProtNLM"/>
    </source>
</evidence>
<evidence type="ECO:0000313" key="2">
    <source>
        <dbReference type="EMBL" id="RDI51122.1"/>
    </source>
</evidence>
<evidence type="ECO:0000313" key="3">
    <source>
        <dbReference type="Proteomes" id="UP000255355"/>
    </source>
</evidence>
<evidence type="ECO:0000256" key="1">
    <source>
        <dbReference type="SAM" id="MobiDB-lite"/>
    </source>
</evidence>
<feature type="compositionally biased region" description="Basic and acidic residues" evidence="1">
    <location>
        <begin position="82"/>
        <end position="91"/>
    </location>
</feature>
<sequence length="278" mass="30582">MTGFALSPARRDELAALLDDAPRLETEYPGVADYLALSPRLSGTGDEDSDSAFDLRMLHYLTGGASDNPYWDIVAPSVHTAPPDRHGRREVNGGNDSGSTRLRYAQTVLQAVYTYAIPSPRTLDWVARVSAGRRVLDIGAGRGYWAHQLDRIGVPVLAYDSEPPQRQRNMCFPATPGQPVTWYPVGDLDDLDAAPWPGSVLLLCWPPGWGDAMASQVLTRFRRAGGEQLIYIGEPPGGKTGDDAFFDLLGTGWRIADTDPDFVSWWNLNDSAQHWVVR</sequence>
<dbReference type="InterPro" id="IPR029063">
    <property type="entry name" value="SAM-dependent_MTases_sf"/>
</dbReference>
<dbReference type="OrthoDB" id="4123298at2"/>
<protein>
    <recommendedName>
        <fullName evidence="4">Methyltransferase family protein</fullName>
    </recommendedName>
</protein>
<accession>A0A370H6L0</accession>
<dbReference type="Gene3D" id="3.40.50.150">
    <property type="entry name" value="Vaccinia Virus protein VP39"/>
    <property type="match status" value="1"/>
</dbReference>
<dbReference type="PANTHER" id="PTHR39290">
    <property type="entry name" value="C3H1-TYPE DOMAIN-CONTAINING PROTEIN-RELATED"/>
    <property type="match status" value="1"/>
</dbReference>
<reference evidence="2 3" key="1">
    <citation type="submission" date="2018-07" db="EMBL/GenBank/DDBJ databases">
        <title>Genomic Encyclopedia of Type Strains, Phase IV (KMG-IV): sequencing the most valuable type-strain genomes for metagenomic binning, comparative biology and taxonomic classification.</title>
        <authorList>
            <person name="Goeker M."/>
        </authorList>
    </citation>
    <scope>NUCLEOTIDE SEQUENCE [LARGE SCALE GENOMIC DNA]</scope>
    <source>
        <strain evidence="2 3">DSM 44952</strain>
    </source>
</reference>
<feature type="region of interest" description="Disordered" evidence="1">
    <location>
        <begin position="79"/>
        <end position="99"/>
    </location>
</feature>
<comment type="caution">
    <text evidence="2">The sequence shown here is derived from an EMBL/GenBank/DDBJ whole genome shotgun (WGS) entry which is preliminary data.</text>
</comment>
<dbReference type="STRING" id="1210089.GCA_001613165_04759"/>
<dbReference type="AlphaFoldDB" id="A0A370H6L0"/>
<organism evidence="2 3">
    <name type="scientific">Nocardia mexicana</name>
    <dbReference type="NCBI Taxonomy" id="279262"/>
    <lineage>
        <taxon>Bacteria</taxon>
        <taxon>Bacillati</taxon>
        <taxon>Actinomycetota</taxon>
        <taxon>Actinomycetes</taxon>
        <taxon>Mycobacteriales</taxon>
        <taxon>Nocardiaceae</taxon>
        <taxon>Nocardia</taxon>
    </lineage>
</organism>